<name>A0A098SC62_9BACT</name>
<dbReference type="Proteomes" id="UP000029736">
    <property type="component" value="Unassembled WGS sequence"/>
</dbReference>
<evidence type="ECO:0000313" key="2">
    <source>
        <dbReference type="Proteomes" id="UP000029736"/>
    </source>
</evidence>
<evidence type="ECO:0000313" key="1">
    <source>
        <dbReference type="EMBL" id="KGE89766.1"/>
    </source>
</evidence>
<comment type="caution">
    <text evidence="1">The sequence shown here is derived from an EMBL/GenBank/DDBJ whole genome shotgun (WGS) entry which is preliminary data.</text>
</comment>
<reference evidence="1 2" key="1">
    <citation type="journal article" date="2014" name="Int. J. Syst. Evol. Microbiol.">
        <title>Phaeodactylibacter xiamenensis gen. nov., sp. nov., a member of the family Saprospiraceae isolated from the marine alga Phaeodactylum tricornutum.</title>
        <authorList>
            <person name="Chen Z.Jr."/>
            <person name="Lei X."/>
            <person name="Lai Q."/>
            <person name="Li Y."/>
            <person name="Zhang B."/>
            <person name="Zhang J."/>
            <person name="Zhang H."/>
            <person name="Yang L."/>
            <person name="Zheng W."/>
            <person name="Tian Y."/>
            <person name="Yu Z."/>
            <person name="Xu H.Jr."/>
            <person name="Zheng T."/>
        </authorList>
    </citation>
    <scope>NUCLEOTIDE SEQUENCE [LARGE SCALE GENOMIC DNA]</scope>
    <source>
        <strain evidence="1 2">KD52</strain>
    </source>
</reference>
<dbReference type="EMBL" id="JPOS01000002">
    <property type="protein sequence ID" value="KGE89766.1"/>
    <property type="molecule type" value="Genomic_DNA"/>
</dbReference>
<accession>A0A098SC62</accession>
<sequence length="751" mass="83220">MLVADKMTLVVELERGRSDILSIDSAWEDGLWMLQQIGTGTYGWSVAKHGGLPVAARSIAAQEPASIYRGVPLYVLSGRIWVAQYRNLWLAGTQSRLVEAMIATLEGGQKEWQGVADTGITVSVENLSAFFSGRAGGALSAWLQELEKSDYQLHLTALGRERLQVRGRLHSRDNRSVIPSMESIAEYLPIQLAWSTAAPAVAISAQNPLSRFINPWLGKHKVVAQLALPGEYPDNRVLLLSVNGGDPSDYLIRLSSELGVLEEFSYQMFEVRQVLGDGLFSSFIRGGLRNPYIVFLGDYVALSPSRAGIEQVMNARALGLSLLQDATFNNRVALDSTKRPAAWWYSHHGRSARLVDQLMIGEDIGAGTFWSGWSSTTGAIYEDGSISLDSRRQEQRSGLAAALVWQLPLEETIIAGPFLLEQSILVQEASSGLVCRGLEGNVRWAYPLRDSIKGAPQPLYLDGGRRAGIAFAAGDQVHVLDWQGKAHAPFPLRVPSGIQSPLEVSVLEQPVVYALWVASRDQRIYGYDQDGRFLTGWGPNQVADTLVSFPVQHSQYQGQDYITVLSESGRLYLFDRLGRLKLDTLPLRAKAISPPYLRLGPQQQRIAVGQSDGYVQVFNLEGQTFRLSLMPNHEGAVQFRFEDIVGDERGDYLMWDNASLRLFSYEGTDFREVQKWSVGAPLHSVQYKEWKDEGLLMGFSADARRLWVLGMDGKVQPGFPVAADAPAAVLAEEERLLILCYYEGSLYLYEL</sequence>
<dbReference type="InterPro" id="IPR015943">
    <property type="entry name" value="WD40/YVTN_repeat-like_dom_sf"/>
</dbReference>
<dbReference type="SUPFAM" id="SSF50998">
    <property type="entry name" value="Quinoprotein alcohol dehydrogenase-like"/>
    <property type="match status" value="1"/>
</dbReference>
<gene>
    <name evidence="1" type="ORF">IX84_00095</name>
</gene>
<keyword evidence="2" id="KW-1185">Reference proteome</keyword>
<dbReference type="OrthoDB" id="1093345at2"/>
<dbReference type="RefSeq" id="WP_044215510.1">
    <property type="nucleotide sequence ID" value="NZ_JBKAGJ010000014.1"/>
</dbReference>
<dbReference type="Gene3D" id="2.130.10.10">
    <property type="entry name" value="YVTN repeat-like/Quinoprotein amine dehydrogenase"/>
    <property type="match status" value="1"/>
</dbReference>
<organism evidence="1 2">
    <name type="scientific">Phaeodactylibacter xiamenensis</name>
    <dbReference type="NCBI Taxonomy" id="1524460"/>
    <lineage>
        <taxon>Bacteria</taxon>
        <taxon>Pseudomonadati</taxon>
        <taxon>Bacteroidota</taxon>
        <taxon>Saprospiria</taxon>
        <taxon>Saprospirales</taxon>
        <taxon>Haliscomenobacteraceae</taxon>
        <taxon>Phaeodactylibacter</taxon>
    </lineage>
</organism>
<dbReference type="STRING" id="1524460.IX84_00095"/>
<dbReference type="InterPro" id="IPR011047">
    <property type="entry name" value="Quinoprotein_ADH-like_sf"/>
</dbReference>
<proteinExistence type="predicted"/>
<protein>
    <submittedName>
        <fullName evidence="1">Uncharacterized protein</fullName>
    </submittedName>
</protein>
<dbReference type="AlphaFoldDB" id="A0A098SC62"/>